<dbReference type="EMBL" id="JABWMJ010000003">
    <property type="protein sequence ID" value="NUZ05851.1"/>
    <property type="molecule type" value="Genomic_DNA"/>
</dbReference>
<dbReference type="Pfam" id="PF02423">
    <property type="entry name" value="OCD_Mu_crystall"/>
    <property type="match status" value="1"/>
</dbReference>
<dbReference type="FunFam" id="3.40.50.720:FF:000311">
    <property type="entry name" value="Ornithine cyclodeaminase"/>
    <property type="match status" value="1"/>
</dbReference>
<dbReference type="InterPro" id="IPR023401">
    <property type="entry name" value="ODC_N"/>
</dbReference>
<dbReference type="AlphaFoldDB" id="A0A7Y6NMC9"/>
<dbReference type="RefSeq" id="WP_176068179.1">
    <property type="nucleotide sequence ID" value="NZ_JABWMJ010000003.1"/>
</dbReference>
<evidence type="ECO:0000313" key="3">
    <source>
        <dbReference type="Proteomes" id="UP000529637"/>
    </source>
</evidence>
<dbReference type="GO" id="GO:0016491">
    <property type="term" value="F:oxidoreductase activity"/>
    <property type="evidence" value="ECO:0007669"/>
    <property type="project" value="UniProtKB-ARBA"/>
</dbReference>
<gene>
    <name evidence="2" type="ORF">HQN59_08745</name>
</gene>
<dbReference type="Gene3D" id="3.30.1780.10">
    <property type="entry name" value="ornithine cyclodeaminase, domain 1"/>
    <property type="match status" value="1"/>
</dbReference>
<dbReference type="PIRSF" id="PIRSF001439">
    <property type="entry name" value="CryM"/>
    <property type="match status" value="1"/>
</dbReference>
<keyword evidence="3" id="KW-1185">Reference proteome</keyword>
<name>A0A7Y6NMC9_9BURK</name>
<dbReference type="PANTHER" id="PTHR13812:SF19">
    <property type="entry name" value="KETIMINE REDUCTASE MU-CRYSTALLIN"/>
    <property type="match status" value="1"/>
</dbReference>
<dbReference type="NCBIfam" id="NF004793">
    <property type="entry name" value="PRK06141.1"/>
    <property type="match status" value="1"/>
</dbReference>
<organism evidence="2 3">
    <name type="scientific">Piscinibacter koreensis</name>
    <dbReference type="NCBI Taxonomy" id="2742824"/>
    <lineage>
        <taxon>Bacteria</taxon>
        <taxon>Pseudomonadati</taxon>
        <taxon>Pseudomonadota</taxon>
        <taxon>Betaproteobacteria</taxon>
        <taxon>Burkholderiales</taxon>
        <taxon>Sphaerotilaceae</taxon>
        <taxon>Piscinibacter</taxon>
    </lineage>
</organism>
<evidence type="ECO:0000256" key="1">
    <source>
        <dbReference type="ARBA" id="ARBA00008903"/>
    </source>
</evidence>
<comment type="caution">
    <text evidence="2">The sequence shown here is derived from an EMBL/GenBank/DDBJ whole genome shotgun (WGS) entry which is preliminary data.</text>
</comment>
<sequence length="312" mass="31902">MRVHDAAAVRAALPFNRLIDALRAAFADDAAVPTRHVHAVGGGAVTSLLMPAWQDGRYYAVKVVNIAPGNAARGLAGVHATVLLHDATTGVPLACIDGSELTARRTAAASALAASYLARPDARRLLVVGAGRVAALLPEAYRAVRPIERVDVWARRPGAAEALAAQWRQQGVDARAVTSLERAVVEADVVSCATLATAPLIAGAWLGAGSHLDLIGSFTPAMREADDACFAGARVWIDTEEALAKSGDLLDPLARGVLAPGDVVGTLAGLCRGAADTRASAGERTVFKSVGSALEDLAAAVLVAESSATGTA</sequence>
<dbReference type="PANTHER" id="PTHR13812">
    <property type="entry name" value="KETIMINE REDUCTASE MU-CRYSTALLIN"/>
    <property type="match status" value="1"/>
</dbReference>
<proteinExistence type="inferred from homology"/>
<dbReference type="Gene3D" id="3.40.50.720">
    <property type="entry name" value="NAD(P)-binding Rossmann-like Domain"/>
    <property type="match status" value="1"/>
</dbReference>
<dbReference type="SUPFAM" id="SSF51735">
    <property type="entry name" value="NAD(P)-binding Rossmann-fold domains"/>
    <property type="match status" value="1"/>
</dbReference>
<evidence type="ECO:0000313" key="2">
    <source>
        <dbReference type="EMBL" id="NUZ05851.1"/>
    </source>
</evidence>
<dbReference type="Proteomes" id="UP000529637">
    <property type="component" value="Unassembled WGS sequence"/>
</dbReference>
<reference evidence="2 3" key="1">
    <citation type="submission" date="2020-06" db="EMBL/GenBank/DDBJ databases">
        <title>Schlegella sp. ID0723 isolated from air conditioner.</title>
        <authorList>
            <person name="Kim D.Y."/>
            <person name="Kim D.-U."/>
        </authorList>
    </citation>
    <scope>NUCLEOTIDE SEQUENCE [LARGE SCALE GENOMIC DNA]</scope>
    <source>
        <strain evidence="2 3">ID0723</strain>
    </source>
</reference>
<protein>
    <submittedName>
        <fullName evidence="2">Ornithine cyclodeaminase family protein</fullName>
    </submittedName>
</protein>
<comment type="similarity">
    <text evidence="1">Belongs to the ornithine cyclodeaminase/mu-crystallin family.</text>
</comment>
<dbReference type="InterPro" id="IPR003462">
    <property type="entry name" value="ODC_Mu_crystall"/>
</dbReference>
<dbReference type="GO" id="GO:0005737">
    <property type="term" value="C:cytoplasm"/>
    <property type="evidence" value="ECO:0007669"/>
    <property type="project" value="TreeGrafter"/>
</dbReference>
<dbReference type="InterPro" id="IPR036291">
    <property type="entry name" value="NAD(P)-bd_dom_sf"/>
</dbReference>
<dbReference type="GO" id="GO:0019752">
    <property type="term" value="P:carboxylic acid metabolic process"/>
    <property type="evidence" value="ECO:0007669"/>
    <property type="project" value="UniProtKB-ARBA"/>
</dbReference>
<accession>A0A7Y6NMC9</accession>